<sequence>MINRVTNQGLMMTAQRNLQQSLSQLAQKQNTAGTLKRIDQPSDDPSGTADSLRIRAEQAAVAQYGRNLNDGNAWLSVADTALSKTNSLLQKVRELTVQGANDGALSPVQKEAIAVELETLRADLMTTANTEYLGRNVFAGNSTAGKAFTDLDAVPPALPYTSTGTGSAVERRIGTNTSIRVDADGAAVFGEGDASVFKLVDNIIADLRSGVNIGVRLDEIDTRSSAILGQWGTVGARQAQLIKAQGANVSESVSLEAQRADIEDVDLGQAIIELKAQELSYQAALSVTAKALQQNLMDFLR</sequence>
<evidence type="ECO:0000256" key="2">
    <source>
        <dbReference type="ARBA" id="ARBA00005709"/>
    </source>
</evidence>
<dbReference type="InterPro" id="IPR001492">
    <property type="entry name" value="Flagellin"/>
</dbReference>
<reference evidence="7 8" key="1">
    <citation type="submission" date="2024-06" db="EMBL/GenBank/DDBJ databases">
        <title>Sorghum-associated microbial communities from plants grown in Nebraska, USA.</title>
        <authorList>
            <person name="Schachtman D."/>
        </authorList>
    </citation>
    <scope>NUCLEOTIDE SEQUENCE [LARGE SCALE GENOMIC DNA]</scope>
    <source>
        <strain evidence="7 8">2857</strain>
    </source>
</reference>
<dbReference type="PANTHER" id="PTHR42792:SF1">
    <property type="entry name" value="FLAGELLAR HOOK-ASSOCIATED PROTEIN 3"/>
    <property type="match status" value="1"/>
</dbReference>
<evidence type="ECO:0000256" key="4">
    <source>
        <dbReference type="SAM" id="MobiDB-lite"/>
    </source>
</evidence>
<organism evidence="7 8">
    <name type="scientific">Conyzicola nivalis</name>
    <dbReference type="NCBI Taxonomy" id="1477021"/>
    <lineage>
        <taxon>Bacteria</taxon>
        <taxon>Bacillati</taxon>
        <taxon>Actinomycetota</taxon>
        <taxon>Actinomycetes</taxon>
        <taxon>Micrococcales</taxon>
        <taxon>Microbacteriaceae</taxon>
        <taxon>Conyzicola</taxon>
    </lineage>
</organism>
<evidence type="ECO:0000313" key="7">
    <source>
        <dbReference type="EMBL" id="MET4583991.1"/>
    </source>
</evidence>
<evidence type="ECO:0000313" key="8">
    <source>
        <dbReference type="Proteomes" id="UP001549257"/>
    </source>
</evidence>
<keyword evidence="3" id="KW-0975">Bacterial flagellum</keyword>
<dbReference type="Proteomes" id="UP001549257">
    <property type="component" value="Unassembled WGS sequence"/>
</dbReference>
<comment type="similarity">
    <text evidence="2">Belongs to the bacterial flagellin family.</text>
</comment>
<dbReference type="RefSeq" id="WP_354026151.1">
    <property type="nucleotide sequence ID" value="NZ_JBEPSJ010000005.1"/>
</dbReference>
<dbReference type="InterPro" id="IPR046358">
    <property type="entry name" value="Flagellin_C"/>
</dbReference>
<dbReference type="InterPro" id="IPR013384">
    <property type="entry name" value="Flagell_FlgL"/>
</dbReference>
<dbReference type="Gene3D" id="1.20.1330.10">
    <property type="entry name" value="f41 fragment of flagellin, N-terminal domain"/>
    <property type="match status" value="1"/>
</dbReference>
<proteinExistence type="inferred from homology"/>
<comment type="caution">
    <text evidence="7">The sequence shown here is derived from an EMBL/GenBank/DDBJ whole genome shotgun (WGS) entry which is preliminary data.</text>
</comment>
<keyword evidence="7" id="KW-0282">Flagellum</keyword>
<evidence type="ECO:0000259" key="6">
    <source>
        <dbReference type="Pfam" id="PF00700"/>
    </source>
</evidence>
<feature type="domain" description="Flagellin C-terminal" evidence="6">
    <location>
        <begin position="218"/>
        <end position="300"/>
    </location>
</feature>
<dbReference type="InterPro" id="IPR001029">
    <property type="entry name" value="Flagellin_N"/>
</dbReference>
<dbReference type="PANTHER" id="PTHR42792">
    <property type="entry name" value="FLAGELLIN"/>
    <property type="match status" value="1"/>
</dbReference>
<evidence type="ECO:0000259" key="5">
    <source>
        <dbReference type="Pfam" id="PF00669"/>
    </source>
</evidence>
<dbReference type="EMBL" id="JBEPSJ010000005">
    <property type="protein sequence ID" value="MET4583991.1"/>
    <property type="molecule type" value="Genomic_DNA"/>
</dbReference>
<gene>
    <name evidence="7" type="ORF">ABIE21_003522</name>
</gene>
<keyword evidence="8" id="KW-1185">Reference proteome</keyword>
<accession>A0ABV2QSE6</accession>
<comment type="subcellular location">
    <subcellularLocation>
        <location evidence="1">Bacterial flagellum</location>
    </subcellularLocation>
</comment>
<dbReference type="SUPFAM" id="SSF64518">
    <property type="entry name" value="Phase 1 flagellin"/>
    <property type="match status" value="1"/>
</dbReference>
<keyword evidence="7" id="KW-0969">Cilium</keyword>
<name>A0ABV2QSE6_9MICO</name>
<evidence type="ECO:0000256" key="1">
    <source>
        <dbReference type="ARBA" id="ARBA00004365"/>
    </source>
</evidence>
<evidence type="ECO:0000256" key="3">
    <source>
        <dbReference type="ARBA" id="ARBA00023143"/>
    </source>
</evidence>
<dbReference type="NCBIfam" id="TIGR02550">
    <property type="entry name" value="flagell_flgL"/>
    <property type="match status" value="1"/>
</dbReference>
<dbReference type="Pfam" id="PF00700">
    <property type="entry name" value="Flagellin_C"/>
    <property type="match status" value="1"/>
</dbReference>
<feature type="region of interest" description="Disordered" evidence="4">
    <location>
        <begin position="25"/>
        <end position="49"/>
    </location>
</feature>
<feature type="domain" description="Flagellin N-terminal" evidence="5">
    <location>
        <begin position="7"/>
        <end position="143"/>
    </location>
</feature>
<protein>
    <submittedName>
        <fullName evidence="7">Flagellar hook-associated protein 3 FlgL</fullName>
    </submittedName>
</protein>
<dbReference type="Pfam" id="PF00669">
    <property type="entry name" value="Flagellin_N"/>
    <property type="match status" value="1"/>
</dbReference>
<keyword evidence="7" id="KW-0966">Cell projection</keyword>